<evidence type="ECO:0000313" key="2">
    <source>
        <dbReference type="EMBL" id="CEL99205.1"/>
    </source>
</evidence>
<dbReference type="Proteomes" id="UP000041254">
    <property type="component" value="Unassembled WGS sequence"/>
</dbReference>
<feature type="region of interest" description="Disordered" evidence="1">
    <location>
        <begin position="1"/>
        <end position="25"/>
    </location>
</feature>
<dbReference type="VEuPathDB" id="CryptoDB:Vbra_2913"/>
<gene>
    <name evidence="2" type="ORF">Vbra_2913</name>
</gene>
<organism evidence="2 3">
    <name type="scientific">Vitrella brassicaformis (strain CCMP3155)</name>
    <dbReference type="NCBI Taxonomy" id="1169540"/>
    <lineage>
        <taxon>Eukaryota</taxon>
        <taxon>Sar</taxon>
        <taxon>Alveolata</taxon>
        <taxon>Colpodellida</taxon>
        <taxon>Vitrellaceae</taxon>
        <taxon>Vitrella</taxon>
    </lineage>
</organism>
<dbReference type="EMBL" id="CDMY01000275">
    <property type="protein sequence ID" value="CEL99205.1"/>
    <property type="molecule type" value="Genomic_DNA"/>
</dbReference>
<dbReference type="InParanoid" id="A0A0G4EPL8"/>
<keyword evidence="3" id="KW-1185">Reference proteome</keyword>
<accession>A0A0G4EPL8</accession>
<dbReference type="AlphaFoldDB" id="A0A0G4EPL8"/>
<feature type="compositionally biased region" description="Polar residues" evidence="1">
    <location>
        <begin position="1"/>
        <end position="14"/>
    </location>
</feature>
<protein>
    <submittedName>
        <fullName evidence="2">Uncharacterized protein</fullName>
    </submittedName>
</protein>
<sequence length="72" mass="8004">MRRLQSTAGAASTTRRLEGRRSFDVPSGPAPLMPYDFIADPHLGPFWQSSILLKNLDGLGFIDAQYGPARQW</sequence>
<evidence type="ECO:0000313" key="3">
    <source>
        <dbReference type="Proteomes" id="UP000041254"/>
    </source>
</evidence>
<name>A0A0G4EPL8_VITBC</name>
<proteinExistence type="predicted"/>
<evidence type="ECO:0000256" key="1">
    <source>
        <dbReference type="SAM" id="MobiDB-lite"/>
    </source>
</evidence>
<reference evidence="2 3" key="1">
    <citation type="submission" date="2014-11" db="EMBL/GenBank/DDBJ databases">
        <authorList>
            <person name="Zhu J."/>
            <person name="Qi W."/>
            <person name="Song R."/>
        </authorList>
    </citation>
    <scope>NUCLEOTIDE SEQUENCE [LARGE SCALE GENOMIC DNA]</scope>
</reference>